<name>A0A1N7KAT8_9RHOB</name>
<feature type="transmembrane region" description="Helical" evidence="3">
    <location>
        <begin position="39"/>
        <end position="57"/>
    </location>
</feature>
<keyword evidence="1" id="KW-0175">Coiled coil</keyword>
<feature type="domain" description="Magnesium transporter MgtE intracellular" evidence="4">
    <location>
        <begin position="148"/>
        <end position="200"/>
    </location>
</feature>
<gene>
    <name evidence="5" type="ORF">SAMN05421795_101771</name>
</gene>
<dbReference type="OrthoDB" id="9791432at2"/>
<protein>
    <submittedName>
        <fullName evidence="5">MgtE intracellular N domain-containing protein</fullName>
    </submittedName>
</protein>
<dbReference type="RefSeq" id="WP_076363547.1">
    <property type="nucleotide sequence ID" value="NZ_FTOM01000001.1"/>
</dbReference>
<dbReference type="AlphaFoldDB" id="A0A1N7KAT8"/>
<evidence type="ECO:0000256" key="1">
    <source>
        <dbReference type="SAM" id="Coils"/>
    </source>
</evidence>
<keyword evidence="3" id="KW-1133">Transmembrane helix</keyword>
<dbReference type="Proteomes" id="UP000186098">
    <property type="component" value="Unassembled WGS sequence"/>
</dbReference>
<keyword evidence="6" id="KW-1185">Reference proteome</keyword>
<feature type="compositionally biased region" description="Low complexity" evidence="2">
    <location>
        <begin position="9"/>
        <end position="20"/>
    </location>
</feature>
<feature type="region of interest" description="Disordered" evidence="2">
    <location>
        <begin position="1"/>
        <end position="33"/>
    </location>
</feature>
<reference evidence="6" key="1">
    <citation type="submission" date="2017-01" db="EMBL/GenBank/DDBJ databases">
        <authorList>
            <person name="Varghese N."/>
            <person name="Submissions S."/>
        </authorList>
    </citation>
    <scope>NUCLEOTIDE SEQUENCE [LARGE SCALE GENOMIC DNA]</scope>
    <source>
        <strain evidence="6">DSM 18714</strain>
    </source>
</reference>
<dbReference type="Gene3D" id="1.25.60.10">
    <property type="entry name" value="MgtE N-terminal domain-like"/>
    <property type="match status" value="1"/>
</dbReference>
<evidence type="ECO:0000256" key="2">
    <source>
        <dbReference type="SAM" id="MobiDB-lite"/>
    </source>
</evidence>
<evidence type="ECO:0000313" key="6">
    <source>
        <dbReference type="Proteomes" id="UP000186098"/>
    </source>
</evidence>
<organism evidence="5 6">
    <name type="scientific">Phaeovulum vinaykumarii</name>
    <dbReference type="NCBI Taxonomy" id="407234"/>
    <lineage>
        <taxon>Bacteria</taxon>
        <taxon>Pseudomonadati</taxon>
        <taxon>Pseudomonadota</taxon>
        <taxon>Alphaproteobacteria</taxon>
        <taxon>Rhodobacterales</taxon>
        <taxon>Paracoccaceae</taxon>
        <taxon>Phaeovulum</taxon>
    </lineage>
</organism>
<dbReference type="STRING" id="407234.SAMN05421795_101771"/>
<dbReference type="SUPFAM" id="SSF158791">
    <property type="entry name" value="MgtE N-terminal domain-like"/>
    <property type="match status" value="1"/>
</dbReference>
<evidence type="ECO:0000259" key="4">
    <source>
        <dbReference type="Pfam" id="PF03448"/>
    </source>
</evidence>
<sequence length="217" mass="23015">MSKLRATREAPAARNAKASAAPPPKSEAPRAGGRKPARGVIWVIVVLMGSSGLIRLGDGVSKAFALASEPGAHDEAAASCDDPGTQALLEALRAREKKLDAREAELQDRAQSIKLAETQVEERIASLVEAEQNLAATIQMADKAAEKDVDRLVTLYENMKPKEAAQLFEEMAPEFAAGFLSRMRPDAAAAILSKVSPQNGYAISVLMAGRNANAPKN</sequence>
<accession>A0A1N7KAT8</accession>
<dbReference type="InterPro" id="IPR006668">
    <property type="entry name" value="Mg_transptr_MgtE_intracell_dom"/>
</dbReference>
<evidence type="ECO:0000256" key="3">
    <source>
        <dbReference type="SAM" id="Phobius"/>
    </source>
</evidence>
<dbReference type="EMBL" id="FTOM01000001">
    <property type="protein sequence ID" value="SIS58715.1"/>
    <property type="molecule type" value="Genomic_DNA"/>
</dbReference>
<evidence type="ECO:0000313" key="5">
    <source>
        <dbReference type="EMBL" id="SIS58715.1"/>
    </source>
</evidence>
<proteinExistence type="predicted"/>
<keyword evidence="3" id="KW-0472">Membrane</keyword>
<dbReference type="Pfam" id="PF03448">
    <property type="entry name" value="MgtE_N"/>
    <property type="match status" value="1"/>
</dbReference>
<feature type="coiled-coil region" evidence="1">
    <location>
        <begin position="89"/>
        <end position="147"/>
    </location>
</feature>
<dbReference type="InterPro" id="IPR038076">
    <property type="entry name" value="MgtE_N_sf"/>
</dbReference>
<keyword evidence="3" id="KW-0812">Transmembrane</keyword>